<keyword evidence="8 18" id="KW-0560">Oxidoreductase</keyword>
<dbReference type="EC" id="1.11.1.7" evidence="3 18"/>
<dbReference type="PRINTS" id="PR00461">
    <property type="entry name" value="PLPEROXIDASE"/>
</dbReference>
<feature type="binding site" description="axial binding residue" evidence="15">
    <location>
        <position position="186"/>
    </location>
    <ligand>
        <name>heme b</name>
        <dbReference type="ChEBI" id="CHEBI:60344"/>
    </ligand>
    <ligandPart>
        <name>Fe</name>
        <dbReference type="ChEBI" id="CHEBI:18248"/>
    </ligandPart>
</feature>
<dbReference type="InterPro" id="IPR019794">
    <property type="entry name" value="Peroxidases_AS"/>
</dbReference>
<dbReference type="GO" id="GO:0042744">
    <property type="term" value="P:hydrogen peroxide catabolic process"/>
    <property type="evidence" value="ECO:0007669"/>
    <property type="project" value="UniProtKB-KW"/>
</dbReference>
<feature type="disulfide bond" evidence="17">
    <location>
        <begin position="193"/>
        <end position="218"/>
    </location>
</feature>
<feature type="binding site" evidence="15">
    <location>
        <position position="187"/>
    </location>
    <ligand>
        <name>Ca(2+)</name>
        <dbReference type="ChEBI" id="CHEBI:29108"/>
        <label>2</label>
    </ligand>
</feature>
<evidence type="ECO:0000256" key="11">
    <source>
        <dbReference type="ARBA" id="ARBA00023180"/>
    </source>
</evidence>
<dbReference type="PROSITE" id="PS50873">
    <property type="entry name" value="PEROXIDASE_4"/>
    <property type="match status" value="1"/>
</dbReference>
<feature type="binding site" evidence="15">
    <location>
        <position position="73"/>
    </location>
    <ligand>
        <name>Ca(2+)</name>
        <dbReference type="ChEBI" id="CHEBI:29108"/>
        <label>1</label>
    </ligand>
</feature>
<dbReference type="FunFam" id="1.10.420.10:FF:000006">
    <property type="entry name" value="Peroxidase"/>
    <property type="match status" value="1"/>
</dbReference>
<comment type="similarity">
    <text evidence="18">Belongs to the peroxidase family. Classical plant (class III) peroxidase subfamily.</text>
</comment>
<keyword evidence="18" id="KW-0732">Signal</keyword>
<dbReference type="GO" id="GO:0140825">
    <property type="term" value="F:lactoperoxidase activity"/>
    <property type="evidence" value="ECO:0007669"/>
    <property type="project" value="UniProtKB-EC"/>
</dbReference>
<evidence type="ECO:0000256" key="7">
    <source>
        <dbReference type="ARBA" id="ARBA00022837"/>
    </source>
</evidence>
<feature type="signal peptide" evidence="18">
    <location>
        <begin position="1"/>
        <end position="25"/>
    </location>
</feature>
<dbReference type="GO" id="GO:0009505">
    <property type="term" value="C:plant-type cell wall"/>
    <property type="evidence" value="ECO:0000318"/>
    <property type="project" value="GO_Central"/>
</dbReference>
<proteinExistence type="inferred from homology"/>
<keyword evidence="7 15" id="KW-0106">Calcium</keyword>
<dbReference type="PROSITE" id="PS00435">
    <property type="entry name" value="PEROXIDASE_1"/>
    <property type="match status" value="1"/>
</dbReference>
<dbReference type="AlphaFoldDB" id="A0A3B6PEC1"/>
<sequence length="314" mass="33906">MASSSSCRTWHCLLALFLLSSAAYGQLSPSFYAKSCQKLELIVRSTMTKALLAERRVGASLLRLYFHDCFVQGCDGSILLDDVGSFVGEKTALPNGNTVRGYEVIDEIKKNVELVCPGVVSCADITALAARDGVFLAGPAGRCRSANLNEANSNLSVTSLSLDVLIAMFAKKNLSPHDLTVLLGAHTIGFSHCVNFRDHIYNGTDIDPAFAMLRKRSCPAQAPDGDGNLAPLDVQTPLVFDNTYYHNLVAKRGLLSADQLLFNGGSQDALVRQYAANPKLFESDFVTAMIKMGSLTPPSGTPTQIRRHCRVVNS</sequence>
<evidence type="ECO:0000256" key="15">
    <source>
        <dbReference type="PIRSR" id="PIRSR600823-3"/>
    </source>
</evidence>
<feature type="binding site" evidence="15">
    <location>
        <position position="71"/>
    </location>
    <ligand>
        <name>Ca(2+)</name>
        <dbReference type="ChEBI" id="CHEBI:29108"/>
        <label>1</label>
    </ligand>
</feature>
<keyword evidence="5 18" id="KW-0349">Heme</keyword>
<keyword evidence="13 18" id="KW-0376">Hydrogen peroxide</keyword>
<dbReference type="Gramene" id="TraesNOR6B03G03471790.1">
    <property type="protein sequence ID" value="TraesNOR6B03G03471790.1"/>
    <property type="gene ID" value="TraesNOR6B03G03471790"/>
</dbReference>
<dbReference type="Gramene" id="TraesCS6B02G063700.1">
    <property type="protein sequence ID" value="TraesCS6B02G063700.1"/>
    <property type="gene ID" value="TraesCS6B02G063700"/>
</dbReference>
<dbReference type="SUPFAM" id="SSF48113">
    <property type="entry name" value="Heme-dependent peroxidases"/>
    <property type="match status" value="1"/>
</dbReference>
<dbReference type="InterPro" id="IPR019793">
    <property type="entry name" value="Peroxidases_heam-ligand_BS"/>
</dbReference>
<dbReference type="GO" id="GO:0006979">
    <property type="term" value="P:response to oxidative stress"/>
    <property type="evidence" value="ECO:0007669"/>
    <property type="project" value="UniProtKB-UniRule"/>
</dbReference>
<evidence type="ECO:0000256" key="18">
    <source>
        <dbReference type="RuleBase" id="RU362060"/>
    </source>
</evidence>
<dbReference type="Pfam" id="PF00141">
    <property type="entry name" value="peroxidase"/>
    <property type="match status" value="1"/>
</dbReference>
<dbReference type="PRINTS" id="PR00458">
    <property type="entry name" value="PEROXIDASE"/>
</dbReference>
<feature type="chain" id="PRO_5043076472" description="Peroxidase" evidence="18">
    <location>
        <begin position="26"/>
        <end position="314"/>
    </location>
</feature>
<keyword evidence="11" id="KW-0325">Glycoprotein</keyword>
<comment type="catalytic activity">
    <reaction evidence="1 18">
        <text>2 a phenolic donor + H2O2 = 2 a phenolic radical donor + 2 H2O</text>
        <dbReference type="Rhea" id="RHEA:56136"/>
        <dbReference type="ChEBI" id="CHEBI:15377"/>
        <dbReference type="ChEBI" id="CHEBI:16240"/>
        <dbReference type="ChEBI" id="CHEBI:139520"/>
        <dbReference type="ChEBI" id="CHEBI:139521"/>
        <dbReference type="EC" id="1.11.1.7"/>
    </reaction>
</comment>
<evidence type="ECO:0000259" key="19">
    <source>
        <dbReference type="PROSITE" id="PS50873"/>
    </source>
</evidence>
<evidence type="ECO:0000256" key="5">
    <source>
        <dbReference type="ARBA" id="ARBA00022617"/>
    </source>
</evidence>
<keyword evidence="12" id="KW-0873">Pyrrolidone carboxylic acid</keyword>
<dbReference type="PANTHER" id="PTHR31388:SF45">
    <property type="entry name" value="PEROXIDASE"/>
    <property type="match status" value="1"/>
</dbReference>
<comment type="function">
    <text evidence="18">Removal of H(2)O(2), oxidation of toxic reductants, biosynthesis and degradation of lignin, suberization, auxin catabolism, response to environmental stresses such as wounding, pathogen attack and oxidative stress.</text>
</comment>
<dbReference type="Gramene" id="TraesCAD_scaffold_001163_01G000100.1">
    <property type="protein sequence ID" value="TraesCAD_scaffold_001163_01G000100.1"/>
    <property type="gene ID" value="TraesCAD_scaffold_001163_01G000100"/>
</dbReference>
<evidence type="ECO:0000256" key="10">
    <source>
        <dbReference type="ARBA" id="ARBA00023157"/>
    </source>
</evidence>
<name>A0A3B6PEC1_WHEAT</name>
<feature type="binding site" evidence="15">
    <location>
        <position position="233"/>
    </location>
    <ligand>
        <name>Ca(2+)</name>
        <dbReference type="ChEBI" id="CHEBI:29108"/>
        <label>2</label>
    </ligand>
</feature>
<dbReference type="GO" id="GO:0004601">
    <property type="term" value="F:peroxidase activity"/>
    <property type="evidence" value="ECO:0000318"/>
    <property type="project" value="GO_Central"/>
</dbReference>
<evidence type="ECO:0000256" key="2">
    <source>
        <dbReference type="ARBA" id="ARBA00006873"/>
    </source>
</evidence>
<dbReference type="InterPro" id="IPR033905">
    <property type="entry name" value="Secretory_peroxidase"/>
</dbReference>
<feature type="binding site" evidence="15">
    <location>
        <position position="236"/>
    </location>
    <ligand>
        <name>Ca(2+)</name>
        <dbReference type="ChEBI" id="CHEBI:29108"/>
        <label>2</label>
    </ligand>
</feature>
<reference evidence="20" key="1">
    <citation type="submission" date="2018-08" db="EMBL/GenBank/DDBJ databases">
        <authorList>
            <person name="Rossello M."/>
        </authorList>
    </citation>
    <scope>NUCLEOTIDE SEQUENCE [LARGE SCALE GENOMIC DNA]</scope>
    <source>
        <strain evidence="20">cv. Chinese Spring</strain>
    </source>
</reference>
<feature type="disulfide bond" evidence="17">
    <location>
        <begin position="36"/>
        <end position="116"/>
    </location>
</feature>
<reference evidence="20" key="2">
    <citation type="submission" date="2018-10" db="UniProtKB">
        <authorList>
            <consortium name="EnsemblPlants"/>
        </authorList>
    </citation>
    <scope>IDENTIFICATION</scope>
</reference>
<comment type="similarity">
    <text evidence="2">Belongs to the peroxidase family. Ascorbate peroxidase subfamily.</text>
</comment>
<keyword evidence="18" id="KW-0964">Secreted</keyword>
<evidence type="ECO:0000256" key="13">
    <source>
        <dbReference type="ARBA" id="ARBA00023324"/>
    </source>
</evidence>
<dbReference type="GO" id="GO:0005576">
    <property type="term" value="C:extracellular region"/>
    <property type="evidence" value="ECO:0007669"/>
    <property type="project" value="UniProtKB-SubCell"/>
</dbReference>
<evidence type="ECO:0000256" key="6">
    <source>
        <dbReference type="ARBA" id="ARBA00022723"/>
    </source>
</evidence>
<dbReference type="Gene3D" id="1.10.420.10">
    <property type="entry name" value="Peroxidase, domain 2"/>
    <property type="match status" value="1"/>
</dbReference>
<protein>
    <recommendedName>
        <fullName evidence="3 18">Peroxidase</fullName>
        <ecNumber evidence="3 18">1.11.1.7</ecNumber>
    </recommendedName>
</protein>
<keyword evidence="6 15" id="KW-0479">Metal-binding</keyword>
<keyword evidence="10 17" id="KW-1015">Disulfide bond</keyword>
<dbReference type="PANTHER" id="PTHR31388">
    <property type="entry name" value="PEROXIDASE 72-RELATED"/>
    <property type="match status" value="1"/>
</dbReference>
<evidence type="ECO:0000256" key="8">
    <source>
        <dbReference type="ARBA" id="ARBA00023002"/>
    </source>
</evidence>
<dbReference type="Proteomes" id="UP000019116">
    <property type="component" value="Chromosome 6B"/>
</dbReference>
<feature type="binding site" evidence="15">
    <location>
        <position position="77"/>
    </location>
    <ligand>
        <name>Ca(2+)</name>
        <dbReference type="ChEBI" id="CHEBI:29108"/>
        <label>1</label>
    </ligand>
</feature>
<feature type="binding site" evidence="15">
    <location>
        <position position="75"/>
    </location>
    <ligand>
        <name>Ca(2+)</name>
        <dbReference type="ChEBI" id="CHEBI:29108"/>
        <label>1</label>
    </ligand>
</feature>
<dbReference type="Gramene" id="TraesJAG6B03G03429530.1">
    <property type="protein sequence ID" value="TraesJAG6B03G03429530.1"/>
    <property type="gene ID" value="TraesJAG6B03G03429530"/>
</dbReference>
<feature type="disulfide bond" evidence="17">
    <location>
        <begin position="69"/>
        <end position="74"/>
    </location>
</feature>
<evidence type="ECO:0000256" key="9">
    <source>
        <dbReference type="ARBA" id="ARBA00023004"/>
    </source>
</evidence>
<feature type="binding site" evidence="15">
    <location>
        <position position="68"/>
    </location>
    <ligand>
        <name>Ca(2+)</name>
        <dbReference type="ChEBI" id="CHEBI:29108"/>
        <label>1</label>
    </ligand>
</feature>
<feature type="site" description="Transition state stabilizer" evidence="16">
    <location>
        <position position="63"/>
    </location>
</feature>
<dbReference type="InterPro" id="IPR010255">
    <property type="entry name" value="Haem_peroxidase_sf"/>
</dbReference>
<evidence type="ECO:0000256" key="16">
    <source>
        <dbReference type="PIRSR" id="PIRSR600823-4"/>
    </source>
</evidence>
<evidence type="ECO:0000256" key="3">
    <source>
        <dbReference type="ARBA" id="ARBA00012313"/>
    </source>
</evidence>
<dbReference type="Gene3D" id="1.10.520.10">
    <property type="match status" value="1"/>
</dbReference>
<evidence type="ECO:0000256" key="4">
    <source>
        <dbReference type="ARBA" id="ARBA00022559"/>
    </source>
</evidence>
<dbReference type="OrthoDB" id="2113341at2759"/>
<accession>A0A3B6PEC1</accession>
<feature type="domain" description="Plant heme peroxidase family profile" evidence="19">
    <location>
        <begin position="26"/>
        <end position="313"/>
    </location>
</feature>
<evidence type="ECO:0000256" key="12">
    <source>
        <dbReference type="ARBA" id="ARBA00023283"/>
    </source>
</evidence>
<dbReference type="InterPro" id="IPR002016">
    <property type="entry name" value="Haem_peroxidase"/>
</dbReference>
<dbReference type="Gramene" id="TraesCS6B03G0148500.1">
    <property type="protein sequence ID" value="TraesCS6B03G0148500.1.CDS"/>
    <property type="gene ID" value="TraesCS6B03G0148500"/>
</dbReference>
<evidence type="ECO:0000256" key="14">
    <source>
        <dbReference type="PIRSR" id="PIRSR600823-1"/>
    </source>
</evidence>
<dbReference type="CDD" id="cd00693">
    <property type="entry name" value="secretory_peroxidase"/>
    <property type="match status" value="1"/>
</dbReference>
<evidence type="ECO:0000256" key="17">
    <source>
        <dbReference type="PIRSR" id="PIRSR600823-5"/>
    </source>
</evidence>
<comment type="cofactor">
    <cofactor evidence="15 18">
        <name>Ca(2+)</name>
        <dbReference type="ChEBI" id="CHEBI:29108"/>
    </cofactor>
    <text evidence="15 18">Binds 2 calcium ions per subunit.</text>
</comment>
<feature type="binding site" evidence="15">
    <location>
        <position position="241"/>
    </location>
    <ligand>
        <name>Ca(2+)</name>
        <dbReference type="ChEBI" id="CHEBI:29108"/>
        <label>2</label>
    </ligand>
</feature>
<dbReference type="GO" id="GO:0020037">
    <property type="term" value="F:heme binding"/>
    <property type="evidence" value="ECO:0007669"/>
    <property type="project" value="UniProtKB-UniRule"/>
</dbReference>
<evidence type="ECO:0000256" key="1">
    <source>
        <dbReference type="ARBA" id="ARBA00000189"/>
    </source>
</evidence>
<keyword evidence="21" id="KW-1185">Reference proteome</keyword>
<organism evidence="20">
    <name type="scientific">Triticum aestivum</name>
    <name type="common">Wheat</name>
    <dbReference type="NCBI Taxonomy" id="4565"/>
    <lineage>
        <taxon>Eukaryota</taxon>
        <taxon>Viridiplantae</taxon>
        <taxon>Streptophyta</taxon>
        <taxon>Embryophyta</taxon>
        <taxon>Tracheophyta</taxon>
        <taxon>Spermatophyta</taxon>
        <taxon>Magnoliopsida</taxon>
        <taxon>Liliopsida</taxon>
        <taxon>Poales</taxon>
        <taxon>Poaceae</taxon>
        <taxon>BOP clade</taxon>
        <taxon>Pooideae</taxon>
        <taxon>Triticodae</taxon>
        <taxon>Triticeae</taxon>
        <taxon>Triticinae</taxon>
        <taxon>Triticum</taxon>
    </lineage>
</organism>
<feature type="disulfide bond" evidence="17">
    <location>
        <begin position="122"/>
        <end position="309"/>
    </location>
</feature>
<dbReference type="InterPro" id="IPR000823">
    <property type="entry name" value="Peroxidase_pln"/>
</dbReference>
<dbReference type="EnsemblPlants" id="TraesCS6B02G063700.1">
    <property type="protein sequence ID" value="TraesCS6B02G063700.1"/>
    <property type="gene ID" value="TraesCS6B02G063700"/>
</dbReference>
<dbReference type="PROSITE" id="PS00436">
    <property type="entry name" value="PEROXIDASE_2"/>
    <property type="match status" value="1"/>
</dbReference>
<feature type="binding site" evidence="15">
    <location>
        <position position="89"/>
    </location>
    <ligand>
        <name>Ca(2+)</name>
        <dbReference type="ChEBI" id="CHEBI:29108"/>
        <label>1</label>
    </ligand>
</feature>
<dbReference type="OMA" id="MVAMIVH"/>
<feature type="active site" description="Proton acceptor" evidence="14">
    <location>
        <position position="67"/>
    </location>
</feature>
<dbReference type="GO" id="GO:0046872">
    <property type="term" value="F:metal ion binding"/>
    <property type="evidence" value="ECO:0007669"/>
    <property type="project" value="UniProtKB-UniRule"/>
</dbReference>
<evidence type="ECO:0000313" key="20">
    <source>
        <dbReference type="EnsemblPlants" id="TraesCS6B02G063700.1"/>
    </source>
</evidence>
<dbReference type="STRING" id="4565.A0A3B6PEC1"/>
<keyword evidence="9 15" id="KW-0408">Iron</keyword>
<comment type="cofactor">
    <cofactor evidence="15 18">
        <name>heme b</name>
        <dbReference type="ChEBI" id="CHEBI:60344"/>
    </cofactor>
    <text evidence="15 18">Binds 1 heme b (iron(II)-protoporphyrin IX) group per subunit.</text>
</comment>
<keyword evidence="4 18" id="KW-0575">Peroxidase</keyword>
<dbReference type="SMR" id="A0A3B6PEC1"/>
<evidence type="ECO:0000313" key="21">
    <source>
        <dbReference type="Proteomes" id="UP000019116"/>
    </source>
</evidence>
<comment type="subcellular location">
    <subcellularLocation>
        <location evidence="18">Secreted</location>
    </subcellularLocation>
</comment>